<protein>
    <recommendedName>
        <fullName evidence="7">MD-2-related lipid-recognition domain-containing protein</fullName>
    </recommendedName>
</protein>
<dbReference type="InterPro" id="IPR039670">
    <property type="entry name" value="NPC2-like"/>
</dbReference>
<accession>A0A9N9TJK5</accession>
<evidence type="ECO:0000256" key="6">
    <source>
        <dbReference type="SAM" id="SignalP"/>
    </source>
</evidence>
<dbReference type="Proteomes" id="UP001153712">
    <property type="component" value="Chromosome 12"/>
</dbReference>
<dbReference type="AlphaFoldDB" id="A0A9N9TJK5"/>
<dbReference type="Gene3D" id="2.60.40.770">
    <property type="match status" value="1"/>
</dbReference>
<sequence>MNRTGIVAIWVLAAAIFCPGGARADDKSKFVWRNCSPENATGTLIDVVVKDCDTEKCALVRNENATLTITFKSNVLSKSVRARVQGELFTYKQPFPLPNPTACEEVGLTCPLQPDTTYVYTNTIFVKPSYPRVTVDIYWELKDDQGKDLFCAVIPAHIVPERRK</sequence>
<dbReference type="FunFam" id="2.60.40.770:FF:000001">
    <property type="entry name" value="NPC intracellular cholesterol transporter 2"/>
    <property type="match status" value="1"/>
</dbReference>
<dbReference type="GO" id="GO:0032934">
    <property type="term" value="F:sterol binding"/>
    <property type="evidence" value="ECO:0007669"/>
    <property type="project" value="InterPro"/>
</dbReference>
<organism evidence="8 9">
    <name type="scientific">Phyllotreta striolata</name>
    <name type="common">Striped flea beetle</name>
    <name type="synonym">Crioceris striolata</name>
    <dbReference type="NCBI Taxonomy" id="444603"/>
    <lineage>
        <taxon>Eukaryota</taxon>
        <taxon>Metazoa</taxon>
        <taxon>Ecdysozoa</taxon>
        <taxon>Arthropoda</taxon>
        <taxon>Hexapoda</taxon>
        <taxon>Insecta</taxon>
        <taxon>Pterygota</taxon>
        <taxon>Neoptera</taxon>
        <taxon>Endopterygota</taxon>
        <taxon>Coleoptera</taxon>
        <taxon>Polyphaga</taxon>
        <taxon>Cucujiformia</taxon>
        <taxon>Chrysomeloidea</taxon>
        <taxon>Chrysomelidae</taxon>
        <taxon>Galerucinae</taxon>
        <taxon>Alticini</taxon>
        <taxon>Phyllotreta</taxon>
    </lineage>
</organism>
<evidence type="ECO:0000259" key="7">
    <source>
        <dbReference type="SMART" id="SM00737"/>
    </source>
</evidence>
<dbReference type="PANTHER" id="PTHR11306">
    <property type="entry name" value="NIEMANN PICK TYPE C2 PROTEIN NPC2-RELATED"/>
    <property type="match status" value="1"/>
</dbReference>
<evidence type="ECO:0000313" key="8">
    <source>
        <dbReference type="EMBL" id="CAG9856455.1"/>
    </source>
</evidence>
<dbReference type="OrthoDB" id="4937502at2759"/>
<evidence type="ECO:0000256" key="1">
    <source>
        <dbReference type="ARBA" id="ARBA00004613"/>
    </source>
</evidence>
<dbReference type="InterPro" id="IPR014756">
    <property type="entry name" value="Ig_E-set"/>
</dbReference>
<proteinExistence type="inferred from homology"/>
<dbReference type="GO" id="GO:0032367">
    <property type="term" value="P:intracellular cholesterol transport"/>
    <property type="evidence" value="ECO:0007669"/>
    <property type="project" value="InterPro"/>
</dbReference>
<dbReference type="PANTHER" id="PTHR11306:SF36">
    <property type="entry name" value="NIEMANN-PICK TYPE C-2C-RELATED"/>
    <property type="match status" value="1"/>
</dbReference>
<evidence type="ECO:0000256" key="5">
    <source>
        <dbReference type="ARBA" id="ARBA00023157"/>
    </source>
</evidence>
<keyword evidence="4 6" id="KW-0732">Signal</keyword>
<feature type="signal peptide" evidence="6">
    <location>
        <begin position="1"/>
        <end position="24"/>
    </location>
</feature>
<keyword evidence="3" id="KW-0964">Secreted</keyword>
<dbReference type="InterPro" id="IPR003172">
    <property type="entry name" value="ML_dom"/>
</dbReference>
<gene>
    <name evidence="8" type="ORF">PHYEVI_LOCUS2877</name>
</gene>
<comment type="subcellular location">
    <subcellularLocation>
        <location evidence="1">Secreted</location>
    </subcellularLocation>
</comment>
<dbReference type="InterPro" id="IPR033916">
    <property type="entry name" value="ML_Npc2-like"/>
</dbReference>
<dbReference type="EMBL" id="OU900105">
    <property type="protein sequence ID" value="CAG9856455.1"/>
    <property type="molecule type" value="Genomic_DNA"/>
</dbReference>
<evidence type="ECO:0000256" key="3">
    <source>
        <dbReference type="ARBA" id="ARBA00022525"/>
    </source>
</evidence>
<dbReference type="SUPFAM" id="SSF81296">
    <property type="entry name" value="E set domains"/>
    <property type="match status" value="1"/>
</dbReference>
<dbReference type="SMART" id="SM00737">
    <property type="entry name" value="ML"/>
    <property type="match status" value="1"/>
</dbReference>
<evidence type="ECO:0000313" key="9">
    <source>
        <dbReference type="Proteomes" id="UP001153712"/>
    </source>
</evidence>
<dbReference type="Pfam" id="PF02221">
    <property type="entry name" value="E1_DerP2_DerF2"/>
    <property type="match status" value="1"/>
</dbReference>
<keyword evidence="9" id="KW-1185">Reference proteome</keyword>
<dbReference type="CDD" id="cd00916">
    <property type="entry name" value="Npc2_like"/>
    <property type="match status" value="1"/>
</dbReference>
<feature type="domain" description="MD-2-related lipid-recognition" evidence="7">
    <location>
        <begin position="32"/>
        <end position="156"/>
    </location>
</feature>
<evidence type="ECO:0000256" key="4">
    <source>
        <dbReference type="ARBA" id="ARBA00022729"/>
    </source>
</evidence>
<keyword evidence="5" id="KW-1015">Disulfide bond</keyword>
<comment type="similarity">
    <text evidence="2">Belongs to the NPC2 family.</text>
</comment>
<evidence type="ECO:0000256" key="2">
    <source>
        <dbReference type="ARBA" id="ARBA00006370"/>
    </source>
</evidence>
<reference evidence="8" key="1">
    <citation type="submission" date="2022-01" db="EMBL/GenBank/DDBJ databases">
        <authorList>
            <person name="King R."/>
        </authorList>
    </citation>
    <scope>NUCLEOTIDE SEQUENCE</scope>
</reference>
<feature type="chain" id="PRO_5040210195" description="MD-2-related lipid-recognition domain-containing protein" evidence="6">
    <location>
        <begin position="25"/>
        <end position="164"/>
    </location>
</feature>
<dbReference type="GO" id="GO:0005576">
    <property type="term" value="C:extracellular region"/>
    <property type="evidence" value="ECO:0007669"/>
    <property type="project" value="UniProtKB-SubCell"/>
</dbReference>
<name>A0A9N9TJK5_PHYSR</name>